<dbReference type="AlphaFoldDB" id="A0A0F4GRG9"/>
<gene>
    <name evidence="2" type="ORF">TI39_contig350g00029</name>
</gene>
<accession>A0A0F4GRG9</accession>
<sequence>MHLDPAWNMLADTARRQTECAAKEAREVVEARDDTEADNVPGKEAGALLTDSTLQDFPKTAMPPSSAAQQSSSMPEAVQRDDKVALAPIPQTLPAVTGQDSFLLNLPPELRTEIYSLAVKSPTRHIIVDADGYDRPPVLGTCKEVRADALKLFYCTNTFTVLAVNYNYATMARFLALLGTLKISKNFVKYYFDMIGRPNWSNLRDWVKRYHAGEEDYLPPARKQTKERILLRALFDTARVMRGQEWRLVKKVMSAMRPALIDLDARWAQ</sequence>
<evidence type="ECO:0000256" key="1">
    <source>
        <dbReference type="SAM" id="MobiDB-lite"/>
    </source>
</evidence>
<evidence type="ECO:0000313" key="2">
    <source>
        <dbReference type="EMBL" id="KJX99838.1"/>
    </source>
</evidence>
<protein>
    <submittedName>
        <fullName evidence="2">Uncharacterized protein</fullName>
    </submittedName>
</protein>
<organism evidence="2 3">
    <name type="scientific">Zymoseptoria brevis</name>
    <dbReference type="NCBI Taxonomy" id="1047168"/>
    <lineage>
        <taxon>Eukaryota</taxon>
        <taxon>Fungi</taxon>
        <taxon>Dikarya</taxon>
        <taxon>Ascomycota</taxon>
        <taxon>Pezizomycotina</taxon>
        <taxon>Dothideomycetes</taxon>
        <taxon>Dothideomycetidae</taxon>
        <taxon>Mycosphaerellales</taxon>
        <taxon>Mycosphaerellaceae</taxon>
        <taxon>Zymoseptoria</taxon>
    </lineage>
</organism>
<feature type="region of interest" description="Disordered" evidence="1">
    <location>
        <begin position="27"/>
        <end position="80"/>
    </location>
</feature>
<feature type="compositionally biased region" description="Low complexity" evidence="1">
    <location>
        <begin position="62"/>
        <end position="75"/>
    </location>
</feature>
<dbReference type="Proteomes" id="UP000033647">
    <property type="component" value="Unassembled WGS sequence"/>
</dbReference>
<reference evidence="2 3" key="1">
    <citation type="submission" date="2015-03" db="EMBL/GenBank/DDBJ databases">
        <title>RNA-seq based gene annotation and comparative genomics of four Zymoseptoria species reveal species-specific pathogenicity related genes and transposable element activity.</title>
        <authorList>
            <person name="Grandaubert J."/>
            <person name="Bhattacharyya A."/>
            <person name="Stukenbrock E.H."/>
        </authorList>
    </citation>
    <scope>NUCLEOTIDE SEQUENCE [LARGE SCALE GENOMIC DNA]</scope>
    <source>
        <strain evidence="2 3">Zb18110</strain>
    </source>
</reference>
<dbReference type="OrthoDB" id="62952at2759"/>
<dbReference type="EMBL" id="LAFY01000342">
    <property type="protein sequence ID" value="KJX99838.1"/>
    <property type="molecule type" value="Genomic_DNA"/>
</dbReference>
<name>A0A0F4GRG9_9PEZI</name>
<evidence type="ECO:0000313" key="3">
    <source>
        <dbReference type="Proteomes" id="UP000033647"/>
    </source>
</evidence>
<keyword evidence="3" id="KW-1185">Reference proteome</keyword>
<proteinExistence type="predicted"/>
<comment type="caution">
    <text evidence="2">The sequence shown here is derived from an EMBL/GenBank/DDBJ whole genome shotgun (WGS) entry which is preliminary data.</text>
</comment>